<keyword evidence="3" id="KW-1185">Reference proteome</keyword>
<gene>
    <name evidence="2" type="ORF">GJ697_26165</name>
</gene>
<organism evidence="2 3">
    <name type="scientific">Duganella alba</name>
    <dbReference type="NCBI Taxonomy" id="2666081"/>
    <lineage>
        <taxon>Bacteria</taxon>
        <taxon>Pseudomonadati</taxon>
        <taxon>Pseudomonadota</taxon>
        <taxon>Betaproteobacteria</taxon>
        <taxon>Burkholderiales</taxon>
        <taxon>Oxalobacteraceae</taxon>
        <taxon>Telluria group</taxon>
        <taxon>Duganella</taxon>
    </lineage>
</organism>
<accession>A0A6L5QNA3</accession>
<feature type="chain" id="PRO_5026883058" evidence="1">
    <location>
        <begin position="19"/>
        <end position="124"/>
    </location>
</feature>
<comment type="caution">
    <text evidence="2">The sequence shown here is derived from an EMBL/GenBank/DDBJ whole genome shotgun (WGS) entry which is preliminary data.</text>
</comment>
<sequence>MRLSCLMLLAVVCAGALAQEAKKDPYLDAAASAAQVQALQGRTDPVVRKAVADAMAAEVPPPPLLQSVPEFSSAKSDVMTAAFIEAKVPDCLHSEGLKRQPTFFLMGYLALPFIPIAALRGKCN</sequence>
<dbReference type="AlphaFoldDB" id="A0A6L5QNA3"/>
<dbReference type="Proteomes" id="UP000481037">
    <property type="component" value="Unassembled WGS sequence"/>
</dbReference>
<dbReference type="EMBL" id="WKJM01000032">
    <property type="protein sequence ID" value="MRX11316.1"/>
    <property type="molecule type" value="Genomic_DNA"/>
</dbReference>
<evidence type="ECO:0000256" key="1">
    <source>
        <dbReference type="SAM" id="SignalP"/>
    </source>
</evidence>
<evidence type="ECO:0000313" key="2">
    <source>
        <dbReference type="EMBL" id="MRX11316.1"/>
    </source>
</evidence>
<feature type="signal peptide" evidence="1">
    <location>
        <begin position="1"/>
        <end position="18"/>
    </location>
</feature>
<keyword evidence="1" id="KW-0732">Signal</keyword>
<name>A0A6L5QNA3_9BURK</name>
<reference evidence="2 3" key="1">
    <citation type="submission" date="2019-11" db="EMBL/GenBank/DDBJ databases">
        <title>Novel species isolated from a subtropical stream in China.</title>
        <authorList>
            <person name="Lu H."/>
        </authorList>
    </citation>
    <scope>NUCLEOTIDE SEQUENCE [LARGE SCALE GENOMIC DNA]</scope>
    <source>
        <strain evidence="2 3">FT25W</strain>
    </source>
</reference>
<proteinExistence type="predicted"/>
<protein>
    <submittedName>
        <fullName evidence="2">Uncharacterized protein</fullName>
    </submittedName>
</protein>
<evidence type="ECO:0000313" key="3">
    <source>
        <dbReference type="Proteomes" id="UP000481037"/>
    </source>
</evidence>
<dbReference type="RefSeq" id="WP_154369449.1">
    <property type="nucleotide sequence ID" value="NZ_WKJM01000032.1"/>
</dbReference>